<reference evidence="3 4" key="1">
    <citation type="submission" date="2016-08" db="EMBL/GenBank/DDBJ databases">
        <title>A Parts List for Fungal Cellulosomes Revealed by Comparative Genomics.</title>
        <authorList>
            <consortium name="DOE Joint Genome Institute"/>
            <person name="Haitjema C.H."/>
            <person name="Gilmore S.P."/>
            <person name="Henske J.K."/>
            <person name="Solomon K.V."/>
            <person name="De Groot R."/>
            <person name="Kuo A."/>
            <person name="Mondo S.J."/>
            <person name="Salamov A.A."/>
            <person name="Labutti K."/>
            <person name="Zhao Z."/>
            <person name="Chiniquy J."/>
            <person name="Barry K."/>
            <person name="Brewer H.M."/>
            <person name="Purvine S.O."/>
            <person name="Wright A.T."/>
            <person name="Boxma B."/>
            <person name="Van Alen T."/>
            <person name="Hackstein J.H."/>
            <person name="Baker S.E."/>
            <person name="Grigoriev I.V."/>
            <person name="O'Malley M.A."/>
        </authorList>
    </citation>
    <scope>NUCLEOTIDE SEQUENCE [LARGE SCALE GENOMIC DNA]</scope>
    <source>
        <strain evidence="3 4">G1</strain>
    </source>
</reference>
<gene>
    <name evidence="3" type="ORF">LY90DRAFT_498880</name>
</gene>
<name>A0A1Y2FP85_9FUNG</name>
<keyword evidence="4" id="KW-1185">Reference proteome</keyword>
<evidence type="ECO:0000313" key="4">
    <source>
        <dbReference type="Proteomes" id="UP000193920"/>
    </source>
</evidence>
<dbReference type="EMBL" id="MCOG01000003">
    <property type="protein sequence ID" value="ORY85783.1"/>
    <property type="molecule type" value="Genomic_DNA"/>
</dbReference>
<keyword evidence="2" id="KW-0812">Transmembrane</keyword>
<feature type="transmembrane region" description="Helical" evidence="2">
    <location>
        <begin position="16"/>
        <end position="38"/>
    </location>
</feature>
<accession>A0A1Y2FP85</accession>
<dbReference type="OrthoDB" id="2147839at2759"/>
<proteinExistence type="predicted"/>
<dbReference type="AlphaFoldDB" id="A0A1Y2FP85"/>
<protein>
    <submittedName>
        <fullName evidence="3">Uncharacterized protein</fullName>
    </submittedName>
</protein>
<organism evidence="3 4">
    <name type="scientific">Neocallimastix californiae</name>
    <dbReference type="NCBI Taxonomy" id="1754190"/>
    <lineage>
        <taxon>Eukaryota</taxon>
        <taxon>Fungi</taxon>
        <taxon>Fungi incertae sedis</taxon>
        <taxon>Chytridiomycota</taxon>
        <taxon>Chytridiomycota incertae sedis</taxon>
        <taxon>Neocallimastigomycetes</taxon>
        <taxon>Neocallimastigales</taxon>
        <taxon>Neocallimastigaceae</taxon>
        <taxon>Neocallimastix</taxon>
    </lineage>
</organism>
<feature type="compositionally biased region" description="Basic and acidic residues" evidence="1">
    <location>
        <begin position="355"/>
        <end position="364"/>
    </location>
</feature>
<sequence>MIPNNTTYEAGFKTQFFTTILITGFLIFGVWSLTKLLINISQEEENQKRINKLIQKGLDILNYYLDDLKYIDDAIKFFRKNIRHREVYESVAVENGLLPPKVEEKPKTIYCAEYYQKVLEKQKANKELFSDVTIYLTLSSGITLKYIPKYPWYWDGVELFTGIQPNEGKIYDQRFLYPGYIPRINVINENIYYAKNNETQNVKTSQEAKWIGQNLSSSQQTYDEEKKLSTILLTKNNSLNVKTPSISPFILTINENNKTEISNNSIQNQHQNEGQTKNDDTSNDIIVPFEKEDKNLLVSISPESLLINLRENETKVENTKVSSNSKLKWKSQINSDIKIERHLKLSKSTSYLKNEKVGSLKDESNSSSTLRKSKSLPNFNNKSKNQQKQKYLKKLKHKKQPKIIYPSIPVNPNLSFVPLYKKNLNESKVKSRVKHSEMENTYKRLNCIKSLIKK</sequence>
<feature type="compositionally biased region" description="Low complexity" evidence="1">
    <location>
        <begin position="365"/>
        <end position="384"/>
    </location>
</feature>
<evidence type="ECO:0000256" key="1">
    <source>
        <dbReference type="SAM" id="MobiDB-lite"/>
    </source>
</evidence>
<keyword evidence="2" id="KW-1133">Transmembrane helix</keyword>
<comment type="caution">
    <text evidence="3">The sequence shown here is derived from an EMBL/GenBank/DDBJ whole genome shotgun (WGS) entry which is preliminary data.</text>
</comment>
<feature type="compositionally biased region" description="Basic residues" evidence="1">
    <location>
        <begin position="385"/>
        <end position="396"/>
    </location>
</feature>
<feature type="region of interest" description="Disordered" evidence="1">
    <location>
        <begin position="355"/>
        <end position="396"/>
    </location>
</feature>
<dbReference type="Proteomes" id="UP000193920">
    <property type="component" value="Unassembled WGS sequence"/>
</dbReference>
<evidence type="ECO:0000256" key="2">
    <source>
        <dbReference type="SAM" id="Phobius"/>
    </source>
</evidence>
<keyword evidence="2" id="KW-0472">Membrane</keyword>
<evidence type="ECO:0000313" key="3">
    <source>
        <dbReference type="EMBL" id="ORY85783.1"/>
    </source>
</evidence>